<dbReference type="InterPro" id="IPR013094">
    <property type="entry name" value="AB_hydrolase_3"/>
</dbReference>
<gene>
    <name evidence="3" type="ORF">AACH00_08310</name>
</gene>
<evidence type="ECO:0000313" key="3">
    <source>
        <dbReference type="EMBL" id="MEK8046342.1"/>
    </source>
</evidence>
<dbReference type="GO" id="GO:0016787">
    <property type="term" value="F:hydrolase activity"/>
    <property type="evidence" value="ECO:0007669"/>
    <property type="project" value="UniProtKB-KW"/>
</dbReference>
<dbReference type="RefSeq" id="WP_341398630.1">
    <property type="nucleotide sequence ID" value="NZ_JBBUTI010000005.1"/>
</dbReference>
<keyword evidence="4" id="KW-1185">Reference proteome</keyword>
<sequence>MHQLPESPSVPLPHADALRAMGSGFNLPQVQAFYEPLLARQPRDGVQLHIDLPYGPDERQVLDVYQPTQPAADGRPWPVLVMFHGGGFIRGDKRARANMGWHFARQGVLTVVPNYRLAPASVWPSGPQDVVLVWQWLQAQAANFQADARRCVLAGESAGAAHVAAATLLRRFQPAGWHVAGAVLMSGPYNARLEGLSRAQFGTATPDPRNEAYFGPDPAAWDAASIVEHIDAAPLPMLITFAQRDLLQMQVQAGELFGSLVSRHGFAPQLHCLPEHNHFSGGHSVGTDDTSVSSLLARFIHGACAS</sequence>
<dbReference type="SUPFAM" id="SSF53474">
    <property type="entry name" value="alpha/beta-Hydrolases"/>
    <property type="match status" value="1"/>
</dbReference>
<feature type="domain" description="Alpha/beta hydrolase fold-3" evidence="2">
    <location>
        <begin position="80"/>
        <end position="252"/>
    </location>
</feature>
<dbReference type="Pfam" id="PF07859">
    <property type="entry name" value="Abhydrolase_3"/>
    <property type="match status" value="1"/>
</dbReference>
<organism evidence="3 4">
    <name type="scientific">Ideonella margarita</name>
    <dbReference type="NCBI Taxonomy" id="2984191"/>
    <lineage>
        <taxon>Bacteria</taxon>
        <taxon>Pseudomonadati</taxon>
        <taxon>Pseudomonadota</taxon>
        <taxon>Betaproteobacteria</taxon>
        <taxon>Burkholderiales</taxon>
        <taxon>Sphaerotilaceae</taxon>
        <taxon>Ideonella</taxon>
    </lineage>
</organism>
<comment type="caution">
    <text evidence="3">The sequence shown here is derived from an EMBL/GenBank/DDBJ whole genome shotgun (WGS) entry which is preliminary data.</text>
</comment>
<dbReference type="InterPro" id="IPR050300">
    <property type="entry name" value="GDXG_lipolytic_enzyme"/>
</dbReference>
<dbReference type="PANTHER" id="PTHR48081:SF33">
    <property type="entry name" value="KYNURENINE FORMAMIDASE"/>
    <property type="match status" value="1"/>
</dbReference>
<name>A0ABU9C7D7_9BURK</name>
<proteinExistence type="predicted"/>
<dbReference type="Proteomes" id="UP001379945">
    <property type="component" value="Unassembled WGS sequence"/>
</dbReference>
<reference evidence="3 4" key="1">
    <citation type="submission" date="2024-04" db="EMBL/GenBank/DDBJ databases">
        <title>Novel species of the genus Ideonella isolated from streams.</title>
        <authorList>
            <person name="Lu H."/>
        </authorList>
    </citation>
    <scope>NUCLEOTIDE SEQUENCE [LARGE SCALE GENOMIC DNA]</scope>
    <source>
        <strain evidence="3 4">LYT19W</strain>
    </source>
</reference>
<dbReference type="PANTHER" id="PTHR48081">
    <property type="entry name" value="AB HYDROLASE SUPERFAMILY PROTEIN C4A8.06C"/>
    <property type="match status" value="1"/>
</dbReference>
<protein>
    <submittedName>
        <fullName evidence="3">Alpha/beta hydrolase</fullName>
    </submittedName>
</protein>
<accession>A0ABU9C7D7</accession>
<evidence type="ECO:0000256" key="1">
    <source>
        <dbReference type="ARBA" id="ARBA00022801"/>
    </source>
</evidence>
<dbReference type="EMBL" id="JBBUTI010000005">
    <property type="protein sequence ID" value="MEK8046342.1"/>
    <property type="molecule type" value="Genomic_DNA"/>
</dbReference>
<dbReference type="InterPro" id="IPR029058">
    <property type="entry name" value="AB_hydrolase_fold"/>
</dbReference>
<evidence type="ECO:0000259" key="2">
    <source>
        <dbReference type="Pfam" id="PF07859"/>
    </source>
</evidence>
<evidence type="ECO:0000313" key="4">
    <source>
        <dbReference type="Proteomes" id="UP001379945"/>
    </source>
</evidence>
<keyword evidence="1 3" id="KW-0378">Hydrolase</keyword>
<dbReference type="Gene3D" id="3.40.50.1820">
    <property type="entry name" value="alpha/beta hydrolase"/>
    <property type="match status" value="1"/>
</dbReference>